<organism evidence="3 4">
    <name type="scientific">Centaurea solstitialis</name>
    <name type="common">yellow star-thistle</name>
    <dbReference type="NCBI Taxonomy" id="347529"/>
    <lineage>
        <taxon>Eukaryota</taxon>
        <taxon>Viridiplantae</taxon>
        <taxon>Streptophyta</taxon>
        <taxon>Embryophyta</taxon>
        <taxon>Tracheophyta</taxon>
        <taxon>Spermatophyta</taxon>
        <taxon>Magnoliopsida</taxon>
        <taxon>eudicotyledons</taxon>
        <taxon>Gunneridae</taxon>
        <taxon>Pentapetalae</taxon>
        <taxon>asterids</taxon>
        <taxon>campanulids</taxon>
        <taxon>Asterales</taxon>
        <taxon>Asteraceae</taxon>
        <taxon>Carduoideae</taxon>
        <taxon>Cardueae</taxon>
        <taxon>Centaureinae</taxon>
        <taxon>Centaurea</taxon>
    </lineage>
</organism>
<feature type="region of interest" description="Disordered" evidence="2">
    <location>
        <begin position="531"/>
        <end position="629"/>
    </location>
</feature>
<comment type="caution">
    <text evidence="3">The sequence shown here is derived from an EMBL/GenBank/DDBJ whole genome shotgun (WGS) entry which is preliminary data.</text>
</comment>
<feature type="compositionally biased region" description="Basic residues" evidence="2">
    <location>
        <begin position="455"/>
        <end position="464"/>
    </location>
</feature>
<dbReference type="InterPro" id="IPR023213">
    <property type="entry name" value="CAT-like_dom_sf"/>
</dbReference>
<gene>
    <name evidence="3" type="ORF">OSB04_003050</name>
</gene>
<reference evidence="3" key="1">
    <citation type="submission" date="2023-03" db="EMBL/GenBank/DDBJ databases">
        <title>Chromosome-scale reference genome and RAD-based genetic map of yellow starthistle (Centaurea solstitialis) reveal putative structural variation and QTLs associated with invader traits.</title>
        <authorList>
            <person name="Reatini B."/>
            <person name="Cang F.A."/>
            <person name="Jiang Q."/>
            <person name="Mckibben M.T.W."/>
            <person name="Barker M.S."/>
            <person name="Rieseberg L.H."/>
            <person name="Dlugosch K.M."/>
        </authorList>
    </citation>
    <scope>NUCLEOTIDE SEQUENCE</scope>
    <source>
        <strain evidence="3">CAN-66</strain>
        <tissue evidence="3">Leaf</tissue>
    </source>
</reference>
<dbReference type="Proteomes" id="UP001172457">
    <property type="component" value="Chromosome 1"/>
</dbReference>
<feature type="compositionally biased region" description="Basic residues" evidence="2">
    <location>
        <begin position="597"/>
        <end position="614"/>
    </location>
</feature>
<evidence type="ECO:0000313" key="3">
    <source>
        <dbReference type="EMBL" id="KAJ9567084.1"/>
    </source>
</evidence>
<dbReference type="PANTHER" id="PTHR31896">
    <property type="entry name" value="FAMILY REGULATORY PROTEIN, PUTATIVE (AFU_ORTHOLOGUE AFUA_3G14730)-RELATED"/>
    <property type="match status" value="1"/>
</dbReference>
<evidence type="ECO:0008006" key="5">
    <source>
        <dbReference type="Google" id="ProtNLM"/>
    </source>
</evidence>
<dbReference type="EMBL" id="JARYMX010000001">
    <property type="protein sequence ID" value="KAJ9567084.1"/>
    <property type="molecule type" value="Genomic_DNA"/>
</dbReference>
<dbReference type="PANTHER" id="PTHR31896:SF36">
    <property type="entry name" value="HXXXD-TYPE ACYL-TRANSFERASE FAMILY PROTEIN-RELATED"/>
    <property type="match status" value="1"/>
</dbReference>
<dbReference type="InterPro" id="IPR051283">
    <property type="entry name" value="Sec_Metabolite_Acyltrans"/>
</dbReference>
<keyword evidence="1" id="KW-0808">Transferase</keyword>
<feature type="region of interest" description="Disordered" evidence="2">
    <location>
        <begin position="435"/>
        <end position="489"/>
    </location>
</feature>
<sequence length="629" mass="72198">MASPTVKLISECYIKPTDDDLPADANQPIHLTPFELPFLNFNYSQKSLFFAKPPDFSITTYLDELRGSLSTTLTHFYPLAARLATRKQENPPSYVIYIDPQNSPGVKFVYAKADLNVSDILTSTYVPSVVYSFFDLNNAISHDGHTLPLLSIQVTELNDGICIGGSINHLIADGTSFWHFMAAWSESFGSKKQKRFFKRQALEGYDPIINLPFTHHDEFIKRFQRPEYKEKFFHFSSAIVSRLKAKANAECNDTHNKISSLQAVAALLWRCVTRVRRQPGHSETICNLVTNNRLRLNPPLPDDYFGSPIQYMTERATVEDLMAHGLGWAALRLREAVANHDNAVVKNLVDSWLKNPMPYKFSGLSHPNTVNFVSSPRFDMYGCEFGLGKALAARSGGGNKDDGKMTMYPGRDGGGSMDVEVCLLPKYMVDLEDDHETEQDRLNDQFTPTSPQRPRPVHNHHHHCSTTTTTTSPQPPPPVHNHHHKGSNLGFKSIQIRGFKSIYKNKIGVQIRFNWIWKFKSNQIRRWWFGGRRPALDPNSDGGGRRREHAEEREREREIERREREEREREEMRRRSEERRRVRCRVEDDRQQEARGTRRRAKRSQRRRGGRRGSRGVPSGGALRRREGV</sequence>
<proteinExistence type="predicted"/>
<dbReference type="Gene3D" id="3.30.559.10">
    <property type="entry name" value="Chloramphenicol acetyltransferase-like domain"/>
    <property type="match status" value="2"/>
</dbReference>
<name>A0AA38TVW8_9ASTR</name>
<protein>
    <recommendedName>
        <fullName evidence="5">Transferase, Chloramphenicol acetyltransferase-like domain protein</fullName>
    </recommendedName>
</protein>
<evidence type="ECO:0000256" key="1">
    <source>
        <dbReference type="ARBA" id="ARBA00022679"/>
    </source>
</evidence>
<evidence type="ECO:0000313" key="4">
    <source>
        <dbReference type="Proteomes" id="UP001172457"/>
    </source>
</evidence>
<dbReference type="GO" id="GO:0016740">
    <property type="term" value="F:transferase activity"/>
    <property type="evidence" value="ECO:0007669"/>
    <property type="project" value="UniProtKB-KW"/>
</dbReference>
<dbReference type="Pfam" id="PF02458">
    <property type="entry name" value="Transferase"/>
    <property type="match status" value="1"/>
</dbReference>
<dbReference type="AlphaFoldDB" id="A0AA38TVW8"/>
<keyword evidence="4" id="KW-1185">Reference proteome</keyword>
<feature type="compositionally biased region" description="Basic and acidic residues" evidence="2">
    <location>
        <begin position="543"/>
        <end position="596"/>
    </location>
</feature>
<accession>A0AA38TVW8</accession>
<evidence type="ECO:0000256" key="2">
    <source>
        <dbReference type="SAM" id="MobiDB-lite"/>
    </source>
</evidence>